<evidence type="ECO:0000313" key="3">
    <source>
        <dbReference type="Proteomes" id="UP000235786"/>
    </source>
</evidence>
<name>A0A2J6S8H8_HYAVF</name>
<keyword evidence="1" id="KW-0812">Transmembrane</keyword>
<reference evidence="2 3" key="1">
    <citation type="submission" date="2016-04" db="EMBL/GenBank/DDBJ databases">
        <title>A degradative enzymes factory behind the ericoid mycorrhizal symbiosis.</title>
        <authorList>
            <consortium name="DOE Joint Genome Institute"/>
            <person name="Martino E."/>
            <person name="Morin E."/>
            <person name="Grelet G."/>
            <person name="Kuo A."/>
            <person name="Kohler A."/>
            <person name="Daghino S."/>
            <person name="Barry K."/>
            <person name="Choi C."/>
            <person name="Cichocki N."/>
            <person name="Clum A."/>
            <person name="Copeland A."/>
            <person name="Hainaut M."/>
            <person name="Haridas S."/>
            <person name="Labutti K."/>
            <person name="Lindquist E."/>
            <person name="Lipzen A."/>
            <person name="Khouja H.-R."/>
            <person name="Murat C."/>
            <person name="Ohm R."/>
            <person name="Olson A."/>
            <person name="Spatafora J."/>
            <person name="Veneault-Fourrey C."/>
            <person name="Henrissat B."/>
            <person name="Grigoriev I."/>
            <person name="Martin F."/>
            <person name="Perotto S."/>
        </authorList>
    </citation>
    <scope>NUCLEOTIDE SEQUENCE [LARGE SCALE GENOMIC DNA]</scope>
    <source>
        <strain evidence="2 3">F</strain>
    </source>
</reference>
<dbReference type="PANTHER" id="PTHR37577:SF1">
    <property type="entry name" value="INTEGRAL MEMBRANE PROTEIN"/>
    <property type="match status" value="1"/>
</dbReference>
<protein>
    <submittedName>
        <fullName evidence="2">Uncharacterized protein</fullName>
    </submittedName>
</protein>
<keyword evidence="3" id="KW-1185">Reference proteome</keyword>
<feature type="transmembrane region" description="Helical" evidence="1">
    <location>
        <begin position="15"/>
        <end position="40"/>
    </location>
</feature>
<dbReference type="EMBL" id="KZ613938">
    <property type="protein sequence ID" value="PMD47058.1"/>
    <property type="molecule type" value="Genomic_DNA"/>
</dbReference>
<keyword evidence="1" id="KW-0472">Membrane</keyword>
<organism evidence="2 3">
    <name type="scientific">Hyaloscypha variabilis (strain UAMH 11265 / GT02V1 / F)</name>
    <name type="common">Meliniomyces variabilis</name>
    <dbReference type="NCBI Taxonomy" id="1149755"/>
    <lineage>
        <taxon>Eukaryota</taxon>
        <taxon>Fungi</taxon>
        <taxon>Dikarya</taxon>
        <taxon>Ascomycota</taxon>
        <taxon>Pezizomycotina</taxon>
        <taxon>Leotiomycetes</taxon>
        <taxon>Helotiales</taxon>
        <taxon>Hyaloscyphaceae</taxon>
        <taxon>Hyaloscypha</taxon>
        <taxon>Hyaloscypha variabilis</taxon>
    </lineage>
</organism>
<gene>
    <name evidence="2" type="ORF">L207DRAFT_522514</name>
</gene>
<evidence type="ECO:0000256" key="1">
    <source>
        <dbReference type="SAM" id="Phobius"/>
    </source>
</evidence>
<proteinExistence type="predicted"/>
<dbReference type="PANTHER" id="PTHR37577">
    <property type="entry name" value="INTEGRAL MEMBRANE PROTEIN"/>
    <property type="match status" value="1"/>
</dbReference>
<sequence length="125" mass="13657">MSSECLNVGDANPDIAGIGIILLFVIQVGLAIVASMYKFYLDLRLRRIRKADLSNATAQAAMVKLEKRSKVVNEISLQAGDIQALTGISLLLSGIIQINSLPFYHLRIVYEPLTLCTSIESSYNA</sequence>
<keyword evidence="1" id="KW-1133">Transmembrane helix</keyword>
<evidence type="ECO:0000313" key="2">
    <source>
        <dbReference type="EMBL" id="PMD47058.1"/>
    </source>
</evidence>
<dbReference type="InterPro" id="IPR053018">
    <property type="entry name" value="Elsinochrome_Biosynth-Asso"/>
</dbReference>
<dbReference type="AlphaFoldDB" id="A0A2J6S8H8"/>
<dbReference type="Proteomes" id="UP000235786">
    <property type="component" value="Unassembled WGS sequence"/>
</dbReference>
<accession>A0A2J6S8H8</accession>
<dbReference type="OrthoDB" id="3559929at2759"/>